<evidence type="ECO:0000256" key="3">
    <source>
        <dbReference type="RuleBase" id="RU361155"/>
    </source>
</evidence>
<feature type="domain" description="Sulfotransferase" evidence="4">
    <location>
        <begin position="47"/>
        <end position="298"/>
    </location>
</feature>
<evidence type="ECO:0000313" key="5">
    <source>
        <dbReference type="EMBL" id="KAK3284838.1"/>
    </source>
</evidence>
<dbReference type="Proteomes" id="UP001190700">
    <property type="component" value="Unassembled WGS sequence"/>
</dbReference>
<evidence type="ECO:0000256" key="2">
    <source>
        <dbReference type="ARBA" id="ARBA00022679"/>
    </source>
</evidence>
<gene>
    <name evidence="5" type="ORF">CYMTET_7529</name>
</gene>
<dbReference type="GO" id="GO:0008146">
    <property type="term" value="F:sulfotransferase activity"/>
    <property type="evidence" value="ECO:0007669"/>
    <property type="project" value="InterPro"/>
</dbReference>
<dbReference type="EMBL" id="LGRX02002116">
    <property type="protein sequence ID" value="KAK3284838.1"/>
    <property type="molecule type" value="Genomic_DNA"/>
</dbReference>
<keyword evidence="6" id="KW-1185">Reference proteome</keyword>
<dbReference type="InterPro" id="IPR027417">
    <property type="entry name" value="P-loop_NTPase"/>
</dbReference>
<evidence type="ECO:0000313" key="6">
    <source>
        <dbReference type="Proteomes" id="UP001190700"/>
    </source>
</evidence>
<keyword evidence="2 3" id="KW-0808">Transferase</keyword>
<dbReference type="Pfam" id="PF00685">
    <property type="entry name" value="Sulfotransfer_1"/>
    <property type="match status" value="1"/>
</dbReference>
<dbReference type="Gene3D" id="3.40.50.300">
    <property type="entry name" value="P-loop containing nucleotide triphosphate hydrolases"/>
    <property type="match status" value="1"/>
</dbReference>
<protein>
    <recommendedName>
        <fullName evidence="3">Sulfotransferase</fullName>
        <ecNumber evidence="3">2.8.2.-</ecNumber>
    </recommendedName>
</protein>
<comment type="similarity">
    <text evidence="1 3">Belongs to the sulfotransferase 1 family.</text>
</comment>
<evidence type="ECO:0000259" key="4">
    <source>
        <dbReference type="Pfam" id="PF00685"/>
    </source>
</evidence>
<dbReference type="EC" id="2.8.2.-" evidence="3"/>
<organism evidence="5 6">
    <name type="scientific">Cymbomonas tetramitiformis</name>
    <dbReference type="NCBI Taxonomy" id="36881"/>
    <lineage>
        <taxon>Eukaryota</taxon>
        <taxon>Viridiplantae</taxon>
        <taxon>Chlorophyta</taxon>
        <taxon>Pyramimonadophyceae</taxon>
        <taxon>Pyramimonadales</taxon>
        <taxon>Pyramimonadaceae</taxon>
        <taxon>Cymbomonas</taxon>
    </lineage>
</organism>
<dbReference type="PANTHER" id="PTHR11783">
    <property type="entry name" value="SULFOTRANSFERASE SULT"/>
    <property type="match status" value="1"/>
</dbReference>
<reference evidence="5 6" key="1">
    <citation type="journal article" date="2015" name="Genome Biol. Evol.">
        <title>Comparative Genomics of a Bacterivorous Green Alga Reveals Evolutionary Causalities and Consequences of Phago-Mixotrophic Mode of Nutrition.</title>
        <authorList>
            <person name="Burns J.A."/>
            <person name="Paasch A."/>
            <person name="Narechania A."/>
            <person name="Kim E."/>
        </authorList>
    </citation>
    <scope>NUCLEOTIDE SEQUENCE [LARGE SCALE GENOMIC DNA]</scope>
    <source>
        <strain evidence="5 6">PLY_AMNH</strain>
    </source>
</reference>
<dbReference type="AlphaFoldDB" id="A0AAE0LGX7"/>
<evidence type="ECO:0000256" key="1">
    <source>
        <dbReference type="ARBA" id="ARBA00005771"/>
    </source>
</evidence>
<accession>A0AAE0LGX7</accession>
<dbReference type="InterPro" id="IPR000863">
    <property type="entry name" value="Sulfotransferase_dom"/>
</dbReference>
<sequence>MGQKRKQTEDDVPHSYPAVLVDGTPSPPFITQEAFNNACERYEAQETDIFVCTYPKCGTTWLQQILQLVLNKNDPKDDKQCSDAIPWLEASFGPKLGPGGRHDPEKLLTSAPYGLRAYKTHASYSQLQRLFLKGAELGRRPRTVYVARNPKDCAVSLYHHARSKTEWSYTGDWKHFVEELFFTGKVESGSWFEHTSEFWKRSQNPEEKILFLKYEDLLVAPENEVRKLLTFLGLELDDEQVTQVVTSSSFAAMKQSYKEPPANEGETPHIRQGTSGGWRSYFTVEQNEVLEFMYEKYIQRHGLVFDFGKGDVH</sequence>
<name>A0AAE0LGX7_9CHLO</name>
<proteinExistence type="inferred from homology"/>
<comment type="caution">
    <text evidence="5">The sequence shown here is derived from an EMBL/GenBank/DDBJ whole genome shotgun (WGS) entry which is preliminary data.</text>
</comment>
<dbReference type="SUPFAM" id="SSF52540">
    <property type="entry name" value="P-loop containing nucleoside triphosphate hydrolases"/>
    <property type="match status" value="1"/>
</dbReference>